<accession>A0AAV6K3Y2</accession>
<dbReference type="PANTHER" id="PTHR47999">
    <property type="entry name" value="TRANSCRIPTION FACTOR MYB8-RELATED-RELATED"/>
    <property type="match status" value="1"/>
</dbReference>
<dbReference type="EMBL" id="JACTNZ010000005">
    <property type="protein sequence ID" value="KAG5547067.1"/>
    <property type="molecule type" value="Genomic_DNA"/>
</dbReference>
<keyword evidence="8" id="KW-1185">Reference proteome</keyword>
<dbReference type="InterPro" id="IPR009057">
    <property type="entry name" value="Homeodomain-like_sf"/>
</dbReference>
<feature type="compositionally biased region" description="Basic residues" evidence="4">
    <location>
        <begin position="84"/>
        <end position="95"/>
    </location>
</feature>
<dbReference type="InterPro" id="IPR017930">
    <property type="entry name" value="Myb_dom"/>
</dbReference>
<dbReference type="Proteomes" id="UP000823749">
    <property type="component" value="Chromosome 5"/>
</dbReference>
<dbReference type="Pfam" id="PF00249">
    <property type="entry name" value="Myb_DNA-binding"/>
    <property type="match status" value="1"/>
</dbReference>
<feature type="region of interest" description="Disordered" evidence="4">
    <location>
        <begin position="118"/>
        <end position="155"/>
    </location>
</feature>
<dbReference type="CDD" id="cd00167">
    <property type="entry name" value="SANT"/>
    <property type="match status" value="1"/>
</dbReference>
<proteinExistence type="predicted"/>
<evidence type="ECO:0000256" key="1">
    <source>
        <dbReference type="ARBA" id="ARBA00004123"/>
    </source>
</evidence>
<sequence>MGRRPCCAKEGLNRGKWTVREDKILTNYVNTHGEGKWRDLPLRAGKWSLIAGRLPGRTDNEIKNYWNTKFSKSAGRRRTENSMKKHKKSKNKKSSAIKLSTGTEQHNVIRTKAVRCTKPVAPQPPNDPAVNKNEAIPTSNPIDSPNSISPQLVDQDDSSNFLTDFDINDLYISDVLNDEFHQESNDSDFRLSDFEDLQRNSTDEIIMQESWKGGDHPLQPQEALELKTLASFFELEEEWTTG</sequence>
<dbReference type="PANTHER" id="PTHR47999:SF96">
    <property type="entry name" value="TRANSCRIPTION REPRESSOR MYB6-LIKE"/>
    <property type="match status" value="1"/>
</dbReference>
<evidence type="ECO:0000313" key="8">
    <source>
        <dbReference type="Proteomes" id="UP000823749"/>
    </source>
</evidence>
<feature type="compositionally biased region" description="Low complexity" evidence="4">
    <location>
        <begin position="136"/>
        <end position="150"/>
    </location>
</feature>
<keyword evidence="2" id="KW-0238">DNA-binding</keyword>
<name>A0AAV6K3Y2_9ERIC</name>
<dbReference type="GO" id="GO:0005634">
    <property type="term" value="C:nucleus"/>
    <property type="evidence" value="ECO:0007669"/>
    <property type="project" value="UniProtKB-SubCell"/>
</dbReference>
<feature type="domain" description="HTH myb-type" evidence="6">
    <location>
        <begin position="9"/>
        <end position="74"/>
    </location>
</feature>
<comment type="subcellular location">
    <subcellularLocation>
        <location evidence="1">Nucleus</location>
    </subcellularLocation>
</comment>
<evidence type="ECO:0000256" key="2">
    <source>
        <dbReference type="ARBA" id="ARBA00023125"/>
    </source>
</evidence>
<dbReference type="AlphaFoldDB" id="A0AAV6K3Y2"/>
<evidence type="ECO:0000256" key="4">
    <source>
        <dbReference type="SAM" id="MobiDB-lite"/>
    </source>
</evidence>
<reference evidence="7" key="1">
    <citation type="submission" date="2020-08" db="EMBL/GenBank/DDBJ databases">
        <title>Plant Genome Project.</title>
        <authorList>
            <person name="Zhang R.-G."/>
        </authorList>
    </citation>
    <scope>NUCLEOTIDE SEQUENCE</scope>
    <source>
        <strain evidence="7">WSP0</strain>
        <tissue evidence="7">Leaf</tissue>
    </source>
</reference>
<evidence type="ECO:0000256" key="3">
    <source>
        <dbReference type="ARBA" id="ARBA00023242"/>
    </source>
</evidence>
<gene>
    <name evidence="7" type="ORF">RHGRI_012933</name>
</gene>
<dbReference type="InterPro" id="IPR001005">
    <property type="entry name" value="SANT/Myb"/>
</dbReference>
<dbReference type="SMART" id="SM00717">
    <property type="entry name" value="SANT"/>
    <property type="match status" value="1"/>
</dbReference>
<dbReference type="PROSITE" id="PS50090">
    <property type="entry name" value="MYB_LIKE"/>
    <property type="match status" value="1"/>
</dbReference>
<organism evidence="7 8">
    <name type="scientific">Rhododendron griersonianum</name>
    <dbReference type="NCBI Taxonomy" id="479676"/>
    <lineage>
        <taxon>Eukaryota</taxon>
        <taxon>Viridiplantae</taxon>
        <taxon>Streptophyta</taxon>
        <taxon>Embryophyta</taxon>
        <taxon>Tracheophyta</taxon>
        <taxon>Spermatophyta</taxon>
        <taxon>Magnoliopsida</taxon>
        <taxon>eudicotyledons</taxon>
        <taxon>Gunneridae</taxon>
        <taxon>Pentapetalae</taxon>
        <taxon>asterids</taxon>
        <taxon>Ericales</taxon>
        <taxon>Ericaceae</taxon>
        <taxon>Ericoideae</taxon>
        <taxon>Rhodoreae</taxon>
        <taxon>Rhododendron</taxon>
    </lineage>
</organism>
<dbReference type="Gene3D" id="1.10.10.60">
    <property type="entry name" value="Homeodomain-like"/>
    <property type="match status" value="1"/>
</dbReference>
<protein>
    <submittedName>
        <fullName evidence="7">Uncharacterized protein</fullName>
    </submittedName>
</protein>
<dbReference type="InterPro" id="IPR015495">
    <property type="entry name" value="Myb_TF_plants"/>
</dbReference>
<dbReference type="GO" id="GO:0003677">
    <property type="term" value="F:DNA binding"/>
    <property type="evidence" value="ECO:0007669"/>
    <property type="project" value="UniProtKB-KW"/>
</dbReference>
<evidence type="ECO:0000259" key="5">
    <source>
        <dbReference type="PROSITE" id="PS50090"/>
    </source>
</evidence>
<feature type="region of interest" description="Disordered" evidence="4">
    <location>
        <begin position="70"/>
        <end position="96"/>
    </location>
</feature>
<keyword evidence="3" id="KW-0539">Nucleus</keyword>
<evidence type="ECO:0000259" key="6">
    <source>
        <dbReference type="PROSITE" id="PS51294"/>
    </source>
</evidence>
<dbReference type="PROSITE" id="PS51294">
    <property type="entry name" value="HTH_MYB"/>
    <property type="match status" value="1"/>
</dbReference>
<evidence type="ECO:0000313" key="7">
    <source>
        <dbReference type="EMBL" id="KAG5547067.1"/>
    </source>
</evidence>
<feature type="domain" description="Myb-like" evidence="5">
    <location>
        <begin position="9"/>
        <end position="70"/>
    </location>
</feature>
<dbReference type="SUPFAM" id="SSF46689">
    <property type="entry name" value="Homeodomain-like"/>
    <property type="match status" value="1"/>
</dbReference>
<comment type="caution">
    <text evidence="7">The sequence shown here is derived from an EMBL/GenBank/DDBJ whole genome shotgun (WGS) entry which is preliminary data.</text>
</comment>